<evidence type="ECO:0000256" key="1">
    <source>
        <dbReference type="PROSITE-ProRule" id="PRU00703"/>
    </source>
</evidence>
<reference evidence="3 4" key="1">
    <citation type="submission" date="2016-10" db="EMBL/GenBank/DDBJ databases">
        <authorList>
            <person name="de Groot N.N."/>
        </authorList>
    </citation>
    <scope>NUCLEOTIDE SEQUENCE [LARGE SCALE GENOMIC DNA]</scope>
    <source>
        <strain evidence="3 4">DSM 19219</strain>
    </source>
</reference>
<evidence type="ECO:0000313" key="4">
    <source>
        <dbReference type="Proteomes" id="UP000198500"/>
    </source>
</evidence>
<dbReference type="PROSITE" id="PS51371">
    <property type="entry name" value="CBS"/>
    <property type="match status" value="1"/>
</dbReference>
<dbReference type="STRING" id="574349.SAMN05443545_10172"/>
<dbReference type="OrthoDB" id="6181416at2"/>
<keyword evidence="1" id="KW-0129">CBS domain</keyword>
<dbReference type="Pfam" id="PF00571">
    <property type="entry name" value="CBS"/>
    <property type="match status" value="1"/>
</dbReference>
<keyword evidence="4" id="KW-1185">Reference proteome</keyword>
<dbReference type="Proteomes" id="UP000198500">
    <property type="component" value="Unassembled WGS sequence"/>
</dbReference>
<dbReference type="InterPro" id="IPR000644">
    <property type="entry name" value="CBS_dom"/>
</dbReference>
<name>A0A1H2QGI2_9GAMM</name>
<organism evidence="3 4">
    <name type="scientific">Aidingimonas halophila</name>
    <dbReference type="NCBI Taxonomy" id="574349"/>
    <lineage>
        <taxon>Bacteria</taxon>
        <taxon>Pseudomonadati</taxon>
        <taxon>Pseudomonadota</taxon>
        <taxon>Gammaproteobacteria</taxon>
        <taxon>Oceanospirillales</taxon>
        <taxon>Halomonadaceae</taxon>
        <taxon>Aidingimonas</taxon>
    </lineage>
</organism>
<dbReference type="RefSeq" id="WP_092567503.1">
    <property type="nucleotide sequence ID" value="NZ_BMXH01000001.1"/>
</dbReference>
<feature type="domain" description="CBS" evidence="2">
    <location>
        <begin position="43"/>
        <end position="104"/>
    </location>
</feature>
<protein>
    <submittedName>
        <fullName evidence="3">CBS domain-containing protein</fullName>
    </submittedName>
</protein>
<dbReference type="SMART" id="SM00116">
    <property type="entry name" value="CBS"/>
    <property type="match status" value="2"/>
</dbReference>
<dbReference type="Gene3D" id="3.10.580.10">
    <property type="entry name" value="CBS-domain"/>
    <property type="match status" value="1"/>
</dbReference>
<dbReference type="EMBL" id="FNNI01000001">
    <property type="protein sequence ID" value="SDW05978.1"/>
    <property type="molecule type" value="Genomic_DNA"/>
</dbReference>
<evidence type="ECO:0000313" key="3">
    <source>
        <dbReference type="EMBL" id="SDW05978.1"/>
    </source>
</evidence>
<dbReference type="AlphaFoldDB" id="A0A1H2QGI2"/>
<proteinExistence type="predicted"/>
<gene>
    <name evidence="3" type="ORF">SAMN05443545_10172</name>
</gene>
<evidence type="ECO:0000259" key="2">
    <source>
        <dbReference type="PROSITE" id="PS51371"/>
    </source>
</evidence>
<sequence>MNVMTRPLPTLETLHGALPIRRPTTTLHLTTDSPARDILTDFTISPALTIPANTPTRYAQEIMKSGGVRLLLVVDSAGDCCGVVTSRDLIGGRRVTQAMHRFDIPRDEVTISMIQTPSDKLHGLSLPQLDAMTIGDLIETLQTHGDQHLLIIERDSTNEQYLRGLVSAADIGRALDIELSQPPEAQTFAEICQVILGHEL</sequence>
<dbReference type="SUPFAM" id="SSF54631">
    <property type="entry name" value="CBS-domain pair"/>
    <property type="match status" value="1"/>
</dbReference>
<accession>A0A1H2QGI2</accession>
<dbReference type="InterPro" id="IPR046342">
    <property type="entry name" value="CBS_dom_sf"/>
</dbReference>